<gene>
    <name evidence="2" type="ORF">UFOVP715_61</name>
</gene>
<name>A0A6J5NWP1_9CAUD</name>
<proteinExistence type="predicted"/>
<feature type="region of interest" description="Disordered" evidence="1">
    <location>
        <begin position="22"/>
        <end position="57"/>
    </location>
</feature>
<organism evidence="2">
    <name type="scientific">uncultured Caudovirales phage</name>
    <dbReference type="NCBI Taxonomy" id="2100421"/>
    <lineage>
        <taxon>Viruses</taxon>
        <taxon>Duplodnaviria</taxon>
        <taxon>Heunggongvirae</taxon>
        <taxon>Uroviricota</taxon>
        <taxon>Caudoviricetes</taxon>
        <taxon>Peduoviridae</taxon>
        <taxon>Maltschvirus</taxon>
        <taxon>Maltschvirus maltsch</taxon>
    </lineage>
</organism>
<protein>
    <submittedName>
        <fullName evidence="2">Uncharacterized protein</fullName>
    </submittedName>
</protein>
<evidence type="ECO:0000256" key="1">
    <source>
        <dbReference type="SAM" id="MobiDB-lite"/>
    </source>
</evidence>
<reference evidence="2" key="1">
    <citation type="submission" date="2020-04" db="EMBL/GenBank/DDBJ databases">
        <authorList>
            <person name="Chiriac C."/>
            <person name="Salcher M."/>
            <person name="Ghai R."/>
            <person name="Kavagutti S V."/>
        </authorList>
    </citation>
    <scope>NUCLEOTIDE SEQUENCE</scope>
</reference>
<evidence type="ECO:0000313" key="2">
    <source>
        <dbReference type="EMBL" id="CAB4159644.1"/>
    </source>
</evidence>
<sequence>MEQTYGNPESRNKMRAVGNMLKSGQAIGGGGNQTQGKGEIPGKVSVPMPGTNATQPAYRKEGGAVKAPVGFNNGLINGKI</sequence>
<accession>A0A6J5NWP1</accession>
<dbReference type="EMBL" id="LR796687">
    <property type="protein sequence ID" value="CAB4159644.1"/>
    <property type="molecule type" value="Genomic_DNA"/>
</dbReference>